<protein>
    <submittedName>
        <fullName evidence="1">Uncharacterized protein</fullName>
    </submittedName>
</protein>
<accession>A0A0E9THM4</accession>
<sequence>MTAVHGTFETFLKDFLCVDSAHPHENNEASDLGEEKEHIIVARREKETRCVFLPWD</sequence>
<reference evidence="1" key="2">
    <citation type="journal article" date="2015" name="Fish Shellfish Immunol.">
        <title>Early steps in the European eel (Anguilla anguilla)-Vibrio vulnificus interaction in the gills: Role of the RtxA13 toxin.</title>
        <authorList>
            <person name="Callol A."/>
            <person name="Pajuelo D."/>
            <person name="Ebbesson L."/>
            <person name="Teles M."/>
            <person name="MacKenzie S."/>
            <person name="Amaro C."/>
        </authorList>
    </citation>
    <scope>NUCLEOTIDE SEQUENCE</scope>
</reference>
<name>A0A0E9THM4_ANGAN</name>
<dbReference type="AlphaFoldDB" id="A0A0E9THM4"/>
<evidence type="ECO:0000313" key="1">
    <source>
        <dbReference type="EMBL" id="JAH53189.1"/>
    </source>
</evidence>
<proteinExistence type="predicted"/>
<dbReference type="EMBL" id="GBXM01055388">
    <property type="protein sequence ID" value="JAH53189.1"/>
    <property type="molecule type" value="Transcribed_RNA"/>
</dbReference>
<organism evidence="1">
    <name type="scientific">Anguilla anguilla</name>
    <name type="common">European freshwater eel</name>
    <name type="synonym">Muraena anguilla</name>
    <dbReference type="NCBI Taxonomy" id="7936"/>
    <lineage>
        <taxon>Eukaryota</taxon>
        <taxon>Metazoa</taxon>
        <taxon>Chordata</taxon>
        <taxon>Craniata</taxon>
        <taxon>Vertebrata</taxon>
        <taxon>Euteleostomi</taxon>
        <taxon>Actinopterygii</taxon>
        <taxon>Neopterygii</taxon>
        <taxon>Teleostei</taxon>
        <taxon>Anguilliformes</taxon>
        <taxon>Anguillidae</taxon>
        <taxon>Anguilla</taxon>
    </lineage>
</organism>
<reference evidence="1" key="1">
    <citation type="submission" date="2014-11" db="EMBL/GenBank/DDBJ databases">
        <authorList>
            <person name="Amaro Gonzalez C."/>
        </authorList>
    </citation>
    <scope>NUCLEOTIDE SEQUENCE</scope>
</reference>